<evidence type="ECO:0000313" key="3">
    <source>
        <dbReference type="EMBL" id="KAE9528594.1"/>
    </source>
</evidence>
<dbReference type="InterPro" id="IPR048366">
    <property type="entry name" value="TNP-like_GBD"/>
</dbReference>
<sequence>MRVSLMTQVFSKSVHVGLNVYRQRLTEELEDSEPTAMFSLYLNNLFDCLNRRYPGEGIKHGSPDIDILKEGITWIDSWEMEVSKNIILPDSFLIKEIAEGLRVTLHSTITLIEYLHSVGFDYVLTSKANQDKIEQFFGTIRQPGCQNDHPALPTFQQLHRLISTYKLLKPPKFGNCSIDDDEPVVDCTSKVKDRLDLIVERDDWDGKDLIGDNYKSPELVEIVIYYASGYLCHRLLKSTKCGVCFSSFLTNLDSSDLAVAELVNMKTQDELARITPVNPPIVNKKINPKAQIVDGGKLILDP</sequence>
<proteinExistence type="predicted"/>
<gene>
    <name evidence="3" type="ORF">AGLY_012169</name>
</gene>
<evidence type="ECO:0000313" key="4">
    <source>
        <dbReference type="Proteomes" id="UP000475862"/>
    </source>
</evidence>
<dbReference type="Pfam" id="PF21789">
    <property type="entry name" value="TNP-like_RNaseH_C"/>
    <property type="match status" value="1"/>
</dbReference>
<dbReference type="Proteomes" id="UP000475862">
    <property type="component" value="Unassembled WGS sequence"/>
</dbReference>
<evidence type="ECO:0000259" key="2">
    <source>
        <dbReference type="Pfam" id="PF21789"/>
    </source>
</evidence>
<reference evidence="3 4" key="1">
    <citation type="submission" date="2019-08" db="EMBL/GenBank/DDBJ databases">
        <title>The genome of the soybean aphid Biotype 1, its phylome, world population structure and adaptation to the North American continent.</title>
        <authorList>
            <person name="Giordano R."/>
            <person name="Donthu R.K."/>
            <person name="Hernandez A.G."/>
            <person name="Wright C.L."/>
            <person name="Zimin A.V."/>
        </authorList>
    </citation>
    <scope>NUCLEOTIDE SEQUENCE [LARGE SCALE GENOMIC DNA]</scope>
    <source>
        <tissue evidence="3">Whole aphids</tissue>
    </source>
</reference>
<feature type="domain" description="Transposable element P transposase-like GTP-binding insertion" evidence="1">
    <location>
        <begin position="1"/>
        <end position="54"/>
    </location>
</feature>
<feature type="domain" description="Transposable element P transposase-like RNase H C-terminal" evidence="2">
    <location>
        <begin position="127"/>
        <end position="157"/>
    </location>
</feature>
<accession>A0A6G0TBI1</accession>
<dbReference type="AlphaFoldDB" id="A0A6G0TBI1"/>
<dbReference type="Pfam" id="PF21788">
    <property type="entry name" value="TNP-like_GBD"/>
    <property type="match status" value="1"/>
</dbReference>
<comment type="caution">
    <text evidence="3">The sequence shown here is derived from an EMBL/GenBank/DDBJ whole genome shotgun (WGS) entry which is preliminary data.</text>
</comment>
<dbReference type="InterPro" id="IPR048367">
    <property type="entry name" value="TNP-like_RNaseH_C"/>
</dbReference>
<keyword evidence="4" id="KW-1185">Reference proteome</keyword>
<name>A0A6G0TBI1_APHGL</name>
<dbReference type="OrthoDB" id="6775511at2759"/>
<organism evidence="3 4">
    <name type="scientific">Aphis glycines</name>
    <name type="common">Soybean aphid</name>
    <dbReference type="NCBI Taxonomy" id="307491"/>
    <lineage>
        <taxon>Eukaryota</taxon>
        <taxon>Metazoa</taxon>
        <taxon>Ecdysozoa</taxon>
        <taxon>Arthropoda</taxon>
        <taxon>Hexapoda</taxon>
        <taxon>Insecta</taxon>
        <taxon>Pterygota</taxon>
        <taxon>Neoptera</taxon>
        <taxon>Paraneoptera</taxon>
        <taxon>Hemiptera</taxon>
        <taxon>Sternorrhyncha</taxon>
        <taxon>Aphidomorpha</taxon>
        <taxon>Aphidoidea</taxon>
        <taxon>Aphididae</taxon>
        <taxon>Aphidini</taxon>
        <taxon>Aphis</taxon>
        <taxon>Aphis</taxon>
    </lineage>
</organism>
<protein>
    <submittedName>
        <fullName evidence="3">Uncharacterized protein</fullName>
    </submittedName>
</protein>
<evidence type="ECO:0000259" key="1">
    <source>
        <dbReference type="Pfam" id="PF21788"/>
    </source>
</evidence>
<dbReference type="EMBL" id="VYZN01000048">
    <property type="protein sequence ID" value="KAE9528594.1"/>
    <property type="molecule type" value="Genomic_DNA"/>
</dbReference>